<evidence type="ECO:0000256" key="6">
    <source>
        <dbReference type="ARBA" id="ARBA00022741"/>
    </source>
</evidence>
<dbReference type="Gene3D" id="3.40.50.300">
    <property type="entry name" value="P-loop containing nucleotide triphosphate hydrolases"/>
    <property type="match status" value="1"/>
</dbReference>
<sequence length="670" mass="75711">MDEEKVPLLVTGPSKSPIVKSDESEGESSTSESLSVRLGLTVVRDYGTDFRSVGRVIPPEERMTFTWNDINAYARTKTTRSKFCCFGFMSYTFDEHILKNVDGVAYSGELLAILGSSGSGKTTLLNTLTYLPMDGIIVSGMRCINGVPVDRHRLRNVSAYVQQDDCFITTLTVREHLIFQALVRMERTVTYDQRLRRVEEVLSELLLKRCENTVIGSTDKGGISGGERKRLTFASEILTNPHIMFCDEPTSGLDSFMALQVVQALKAMAQNGKTVICTIHQPSSELYVLFDKIMLMTEGLTGFMGTREDADGFFKSMEARCPRNYNPADYFIKLLSIIPDREESCRQAIALIVAKFHNSPLGIKIATESAYIRAQEEGDNTIWISNNLRPYKNSCWAQFRAVLWRSWISMLKDPLIIKVRFLQTVITSLLIGLIYYGQEINQEGVMNINGVLFIFLTNMTFQNVYAVIHVFTAELPVFLREHRNGMYRTDVYFISKTLAELPFFIILPVSFTAACYFLIGLYGTATKFFITCGIVILVANAALSYGYLVSCISRNTPMALTLGAPLVIPFLLFGGYFMNLSSIPYYLKWLSYFSWFRFGNEALMINQWENITYINCSTNSTICPKNGHVVLEAYNFVEENFTLDIIALCMLILGFRFFAYLALLNKTCSC</sequence>
<dbReference type="InterPro" id="IPR005284">
    <property type="entry name" value="Pigment_permease/Abcg"/>
</dbReference>
<dbReference type="InterPro" id="IPR043926">
    <property type="entry name" value="ABCG_dom"/>
</dbReference>
<keyword evidence="5 12" id="KW-0812">Transmembrane</keyword>
<evidence type="ECO:0000256" key="8">
    <source>
        <dbReference type="ARBA" id="ARBA00022989"/>
    </source>
</evidence>
<comment type="subcellular location">
    <subcellularLocation>
        <location evidence="1">Membrane</location>
        <topology evidence="1">Multi-pass membrane protein</topology>
    </subcellularLocation>
</comment>
<keyword evidence="4" id="KW-0608">Pigment</keyword>
<dbReference type="GO" id="GO:0005886">
    <property type="term" value="C:plasma membrane"/>
    <property type="evidence" value="ECO:0007669"/>
    <property type="project" value="TreeGrafter"/>
</dbReference>
<dbReference type="SMART" id="SM00382">
    <property type="entry name" value="AAA"/>
    <property type="match status" value="1"/>
</dbReference>
<dbReference type="EMBL" id="OU898280">
    <property type="protein sequence ID" value="CAG9834805.1"/>
    <property type="molecule type" value="Genomic_DNA"/>
</dbReference>
<dbReference type="NCBIfam" id="TIGR00955">
    <property type="entry name" value="3a01204"/>
    <property type="match status" value="1"/>
</dbReference>
<dbReference type="Proteomes" id="UP001153709">
    <property type="component" value="Chromosome 5"/>
</dbReference>
<dbReference type="GO" id="GO:0005524">
    <property type="term" value="F:ATP binding"/>
    <property type="evidence" value="ECO:0007669"/>
    <property type="project" value="UniProtKB-KW"/>
</dbReference>
<evidence type="ECO:0000256" key="10">
    <source>
        <dbReference type="ARBA" id="ARBA00039188"/>
    </source>
</evidence>
<evidence type="ECO:0000256" key="1">
    <source>
        <dbReference type="ARBA" id="ARBA00004141"/>
    </source>
</evidence>
<evidence type="ECO:0000259" key="13">
    <source>
        <dbReference type="SMART" id="SM00382"/>
    </source>
</evidence>
<accession>A0A9N9XD94</accession>
<feature type="transmembrane region" description="Helical" evidence="12">
    <location>
        <begin position="448"/>
        <end position="477"/>
    </location>
</feature>
<evidence type="ECO:0000256" key="9">
    <source>
        <dbReference type="ARBA" id="ARBA00023136"/>
    </source>
</evidence>
<keyword evidence="6" id="KW-0547">Nucleotide-binding</keyword>
<evidence type="ECO:0000256" key="5">
    <source>
        <dbReference type="ARBA" id="ARBA00022692"/>
    </source>
</evidence>
<comment type="similarity">
    <text evidence="2">Belongs to the ABC transporter superfamily. ABCG family. Eye pigment precursor importer (TC 3.A.1.204) subfamily.</text>
</comment>
<dbReference type="Pfam" id="PF19055">
    <property type="entry name" value="ABC2_membrane_7"/>
    <property type="match status" value="1"/>
</dbReference>
<organism evidence="14 15">
    <name type="scientific">Diabrotica balteata</name>
    <name type="common">Banded cucumber beetle</name>
    <dbReference type="NCBI Taxonomy" id="107213"/>
    <lineage>
        <taxon>Eukaryota</taxon>
        <taxon>Metazoa</taxon>
        <taxon>Ecdysozoa</taxon>
        <taxon>Arthropoda</taxon>
        <taxon>Hexapoda</taxon>
        <taxon>Insecta</taxon>
        <taxon>Pterygota</taxon>
        <taxon>Neoptera</taxon>
        <taxon>Endopterygota</taxon>
        <taxon>Coleoptera</taxon>
        <taxon>Polyphaga</taxon>
        <taxon>Cucujiformia</taxon>
        <taxon>Chrysomeloidea</taxon>
        <taxon>Chrysomelidae</taxon>
        <taxon>Galerucinae</taxon>
        <taxon>Diabroticina</taxon>
        <taxon>Diabroticites</taxon>
        <taxon>Diabrotica</taxon>
    </lineage>
</organism>
<keyword evidence="7" id="KW-0067">ATP-binding</keyword>
<dbReference type="GO" id="GO:0030659">
    <property type="term" value="C:cytoplasmic vesicle membrane"/>
    <property type="evidence" value="ECO:0007669"/>
    <property type="project" value="TreeGrafter"/>
</dbReference>
<proteinExistence type="inferred from homology"/>
<evidence type="ECO:0000256" key="12">
    <source>
        <dbReference type="SAM" id="Phobius"/>
    </source>
</evidence>
<dbReference type="PROSITE" id="PS00211">
    <property type="entry name" value="ABC_TRANSPORTER_1"/>
    <property type="match status" value="1"/>
</dbReference>
<dbReference type="InterPro" id="IPR027417">
    <property type="entry name" value="P-loop_NTPase"/>
</dbReference>
<dbReference type="InterPro" id="IPR050352">
    <property type="entry name" value="ABCG_transporters"/>
</dbReference>
<evidence type="ECO:0000256" key="2">
    <source>
        <dbReference type="ARBA" id="ARBA00005814"/>
    </source>
</evidence>
<dbReference type="InterPro" id="IPR003439">
    <property type="entry name" value="ABC_transporter-like_ATP-bd"/>
</dbReference>
<keyword evidence="3" id="KW-0813">Transport</keyword>
<keyword evidence="9 12" id="KW-0472">Membrane</keyword>
<dbReference type="OrthoDB" id="66620at2759"/>
<dbReference type="Pfam" id="PF00005">
    <property type="entry name" value="ABC_tran"/>
    <property type="match status" value="1"/>
</dbReference>
<dbReference type="SUPFAM" id="SSF52540">
    <property type="entry name" value="P-loop containing nucleoside triphosphate hydrolases"/>
    <property type="match status" value="1"/>
</dbReference>
<reference evidence="14" key="1">
    <citation type="submission" date="2022-01" db="EMBL/GenBank/DDBJ databases">
        <authorList>
            <person name="King R."/>
        </authorList>
    </citation>
    <scope>NUCLEOTIDE SEQUENCE</scope>
</reference>
<feature type="region of interest" description="Disordered" evidence="11">
    <location>
        <begin position="1"/>
        <end position="32"/>
    </location>
</feature>
<feature type="domain" description="AAA+ ATPase" evidence="13">
    <location>
        <begin position="107"/>
        <end position="300"/>
    </location>
</feature>
<keyword evidence="15" id="KW-1185">Reference proteome</keyword>
<dbReference type="InterPro" id="IPR013525">
    <property type="entry name" value="ABC2_TM"/>
</dbReference>
<feature type="transmembrane region" description="Helical" evidence="12">
    <location>
        <begin position="498"/>
        <end position="522"/>
    </location>
</feature>
<dbReference type="InterPro" id="IPR017871">
    <property type="entry name" value="ABC_transporter-like_CS"/>
</dbReference>
<feature type="transmembrane region" description="Helical" evidence="12">
    <location>
        <begin position="415"/>
        <end position="436"/>
    </location>
</feature>
<feature type="transmembrane region" description="Helical" evidence="12">
    <location>
        <begin position="560"/>
        <end position="587"/>
    </location>
</feature>
<evidence type="ECO:0000256" key="7">
    <source>
        <dbReference type="ARBA" id="ARBA00022840"/>
    </source>
</evidence>
<dbReference type="PANTHER" id="PTHR48041">
    <property type="entry name" value="ABC TRANSPORTER G FAMILY MEMBER 28"/>
    <property type="match status" value="1"/>
</dbReference>
<dbReference type="GO" id="GO:0016887">
    <property type="term" value="F:ATP hydrolysis activity"/>
    <property type="evidence" value="ECO:0007669"/>
    <property type="project" value="InterPro"/>
</dbReference>
<dbReference type="Pfam" id="PF01061">
    <property type="entry name" value="ABC2_membrane"/>
    <property type="match status" value="1"/>
</dbReference>
<keyword evidence="8 12" id="KW-1133">Transmembrane helix</keyword>
<dbReference type="InterPro" id="IPR003593">
    <property type="entry name" value="AAA+_ATPase"/>
</dbReference>
<protein>
    <recommendedName>
        <fullName evidence="10">Protein white</fullName>
    </recommendedName>
</protein>
<evidence type="ECO:0000313" key="15">
    <source>
        <dbReference type="Proteomes" id="UP001153709"/>
    </source>
</evidence>
<dbReference type="PANTHER" id="PTHR48041:SF129">
    <property type="entry name" value="PROTEIN WHITE"/>
    <property type="match status" value="1"/>
</dbReference>
<gene>
    <name evidence="14" type="ORF">DIABBA_LOCUS8072</name>
</gene>
<evidence type="ECO:0000313" key="14">
    <source>
        <dbReference type="EMBL" id="CAG9834805.1"/>
    </source>
</evidence>
<feature type="transmembrane region" description="Helical" evidence="12">
    <location>
        <begin position="528"/>
        <end position="548"/>
    </location>
</feature>
<feature type="transmembrane region" description="Helical" evidence="12">
    <location>
        <begin position="645"/>
        <end position="664"/>
    </location>
</feature>
<name>A0A9N9XD94_DIABA</name>
<evidence type="ECO:0000256" key="3">
    <source>
        <dbReference type="ARBA" id="ARBA00022448"/>
    </source>
</evidence>
<evidence type="ECO:0000256" key="11">
    <source>
        <dbReference type="SAM" id="MobiDB-lite"/>
    </source>
</evidence>
<dbReference type="AlphaFoldDB" id="A0A9N9XD94"/>
<evidence type="ECO:0000256" key="4">
    <source>
        <dbReference type="ARBA" id="ARBA00022474"/>
    </source>
</evidence>
<dbReference type="GO" id="GO:0140359">
    <property type="term" value="F:ABC-type transporter activity"/>
    <property type="evidence" value="ECO:0007669"/>
    <property type="project" value="InterPro"/>
</dbReference>
<dbReference type="GO" id="GO:0031409">
    <property type="term" value="F:pigment binding"/>
    <property type="evidence" value="ECO:0007669"/>
    <property type="project" value="UniProtKB-KW"/>
</dbReference>